<evidence type="ECO:0000256" key="1">
    <source>
        <dbReference type="ARBA" id="ARBA00002634"/>
    </source>
</evidence>
<dbReference type="GO" id="GO:0005829">
    <property type="term" value="C:cytosol"/>
    <property type="evidence" value="ECO:0007669"/>
    <property type="project" value="TreeGrafter"/>
</dbReference>
<feature type="domain" description="tRNA methyltransferase TRMD/TRM10-type" evidence="18">
    <location>
        <begin position="1"/>
        <end position="227"/>
    </location>
</feature>
<dbReference type="NCBIfam" id="TIGR00088">
    <property type="entry name" value="trmD"/>
    <property type="match status" value="1"/>
</dbReference>
<dbReference type="Proteomes" id="UP000199230">
    <property type="component" value="Unassembled WGS sequence"/>
</dbReference>
<dbReference type="Gene3D" id="3.40.1280.10">
    <property type="match status" value="1"/>
</dbReference>
<evidence type="ECO:0000256" key="17">
    <source>
        <dbReference type="RuleBase" id="RU003464"/>
    </source>
</evidence>
<evidence type="ECO:0000256" key="9">
    <source>
        <dbReference type="ARBA" id="ARBA00022679"/>
    </source>
</evidence>
<dbReference type="PANTHER" id="PTHR46417:SF1">
    <property type="entry name" value="TRNA (GUANINE-N(1)-)-METHYLTRANSFERASE"/>
    <property type="match status" value="1"/>
</dbReference>
<dbReference type="InterPro" id="IPR002649">
    <property type="entry name" value="tRNA_m1G_MeTrfase_TrmD"/>
</dbReference>
<evidence type="ECO:0000256" key="14">
    <source>
        <dbReference type="ARBA" id="ARBA00047783"/>
    </source>
</evidence>
<dbReference type="EC" id="2.1.1.228" evidence="5 15"/>
<dbReference type="SUPFAM" id="SSF75217">
    <property type="entry name" value="alpha/beta knot"/>
    <property type="match status" value="1"/>
</dbReference>
<dbReference type="STRING" id="159292.SAMN05192546_105275"/>
<keyword evidence="9 15" id="KW-0808">Transferase</keyword>
<dbReference type="PIRSF" id="PIRSF000386">
    <property type="entry name" value="tRNA_mtase"/>
    <property type="match status" value="1"/>
</dbReference>
<protein>
    <recommendedName>
        <fullName evidence="6 15">tRNA (guanine-N(1)-)-methyltransferase</fullName>
        <ecNumber evidence="5 15">2.1.1.228</ecNumber>
    </recommendedName>
    <alternativeName>
        <fullName evidence="12 15">M1G-methyltransferase</fullName>
    </alternativeName>
    <alternativeName>
        <fullName evidence="13 15">tRNA [GM37] methyltransferase</fullName>
    </alternativeName>
</protein>
<comment type="similarity">
    <text evidence="3 15 17">Belongs to the RNA methyltransferase TrmD family.</text>
</comment>
<dbReference type="Pfam" id="PF01746">
    <property type="entry name" value="tRNA_m1G_MT"/>
    <property type="match status" value="1"/>
</dbReference>
<evidence type="ECO:0000256" key="7">
    <source>
        <dbReference type="ARBA" id="ARBA00022490"/>
    </source>
</evidence>
<dbReference type="InterPro" id="IPR029026">
    <property type="entry name" value="tRNA_m1G_MTases_N"/>
</dbReference>
<dbReference type="AlphaFoldDB" id="A0A1H3NT43"/>
<evidence type="ECO:0000256" key="10">
    <source>
        <dbReference type="ARBA" id="ARBA00022691"/>
    </source>
</evidence>
<evidence type="ECO:0000256" key="8">
    <source>
        <dbReference type="ARBA" id="ARBA00022603"/>
    </source>
</evidence>
<evidence type="ECO:0000256" key="11">
    <source>
        <dbReference type="ARBA" id="ARBA00022694"/>
    </source>
</evidence>
<dbReference type="RefSeq" id="WP_093313503.1">
    <property type="nucleotide sequence ID" value="NZ_FNPV01000005.1"/>
</dbReference>
<dbReference type="HAMAP" id="MF_00605">
    <property type="entry name" value="TrmD"/>
    <property type="match status" value="1"/>
</dbReference>
<keyword evidence="7 15" id="KW-0963">Cytoplasm</keyword>
<evidence type="ECO:0000256" key="4">
    <source>
        <dbReference type="ARBA" id="ARBA00011738"/>
    </source>
</evidence>
<feature type="binding site" evidence="15 16">
    <location>
        <position position="115"/>
    </location>
    <ligand>
        <name>S-adenosyl-L-methionine</name>
        <dbReference type="ChEBI" id="CHEBI:59789"/>
    </ligand>
</feature>
<keyword evidence="10 15" id="KW-0949">S-adenosyl-L-methionine</keyword>
<comment type="subcellular location">
    <subcellularLocation>
        <location evidence="2 15 17">Cytoplasm</location>
    </subcellularLocation>
</comment>
<sequence length="252" mass="28667">MIIKVLTLFPEVLEPYFKGSMIGRAQSKNAVKIETMNIRDFSLDKHNSVDDYPFGGGGGMIMTPQPIVSAHQAAVKKCNTDKEIRTIYCTPKGKTLNQCIAKELSEEKHIIILCGHYEGVDQRAIDTVTTDEISIGDYVLTGGELPAAVIVDSVVRLLPDVLDSKKRYEEESFFNGMLEYPQYTRPREYLGQKVPNVLLSGDHSKINKWRHFQSLKETWLKRPDLLNGINMTEEEKQFIKKLRENPNEETDC</sequence>
<dbReference type="InterPro" id="IPR016009">
    <property type="entry name" value="tRNA_MeTrfase_TRMD/TRM10"/>
</dbReference>
<evidence type="ECO:0000256" key="15">
    <source>
        <dbReference type="HAMAP-Rule" id="MF_00605"/>
    </source>
</evidence>
<comment type="catalytic activity">
    <reaction evidence="14 15 17">
        <text>guanosine(37) in tRNA + S-adenosyl-L-methionine = N(1)-methylguanosine(37) in tRNA + S-adenosyl-L-homocysteine + H(+)</text>
        <dbReference type="Rhea" id="RHEA:36899"/>
        <dbReference type="Rhea" id="RHEA-COMP:10145"/>
        <dbReference type="Rhea" id="RHEA-COMP:10147"/>
        <dbReference type="ChEBI" id="CHEBI:15378"/>
        <dbReference type="ChEBI" id="CHEBI:57856"/>
        <dbReference type="ChEBI" id="CHEBI:59789"/>
        <dbReference type="ChEBI" id="CHEBI:73542"/>
        <dbReference type="ChEBI" id="CHEBI:74269"/>
        <dbReference type="EC" id="2.1.1.228"/>
    </reaction>
</comment>
<dbReference type="FunFam" id="1.10.1270.20:FF:000001">
    <property type="entry name" value="tRNA (guanine-N(1)-)-methyltransferase"/>
    <property type="match status" value="1"/>
</dbReference>
<accession>A0A1H3NT43</accession>
<evidence type="ECO:0000256" key="13">
    <source>
        <dbReference type="ARBA" id="ARBA00033392"/>
    </source>
</evidence>
<name>A0A1H3NT43_9FIRM</name>
<dbReference type="GO" id="GO:0002939">
    <property type="term" value="P:tRNA N1-guanine methylation"/>
    <property type="evidence" value="ECO:0007669"/>
    <property type="project" value="TreeGrafter"/>
</dbReference>
<dbReference type="NCBIfam" id="NF000648">
    <property type="entry name" value="PRK00026.1"/>
    <property type="match status" value="1"/>
</dbReference>
<evidence type="ECO:0000256" key="12">
    <source>
        <dbReference type="ARBA" id="ARBA00029736"/>
    </source>
</evidence>
<dbReference type="GO" id="GO:0052906">
    <property type="term" value="F:tRNA (guanine(37)-N1)-methyltransferase activity"/>
    <property type="evidence" value="ECO:0007669"/>
    <property type="project" value="UniProtKB-UniRule"/>
</dbReference>
<evidence type="ECO:0000313" key="19">
    <source>
        <dbReference type="EMBL" id="SDY92004.1"/>
    </source>
</evidence>
<evidence type="ECO:0000256" key="16">
    <source>
        <dbReference type="PIRSR" id="PIRSR000386-1"/>
    </source>
</evidence>
<keyword evidence="11 15" id="KW-0819">tRNA processing</keyword>
<gene>
    <name evidence="15" type="primary">trmD</name>
    <name evidence="19" type="ORF">SAMN05192546_105275</name>
</gene>
<evidence type="ECO:0000256" key="6">
    <source>
        <dbReference type="ARBA" id="ARBA00014679"/>
    </source>
</evidence>
<keyword evidence="20" id="KW-1185">Reference proteome</keyword>
<evidence type="ECO:0000256" key="5">
    <source>
        <dbReference type="ARBA" id="ARBA00012807"/>
    </source>
</evidence>
<evidence type="ECO:0000313" key="20">
    <source>
        <dbReference type="Proteomes" id="UP000199230"/>
    </source>
</evidence>
<dbReference type="FunFam" id="3.40.1280.10:FF:000001">
    <property type="entry name" value="tRNA (guanine-N(1)-)-methyltransferase"/>
    <property type="match status" value="1"/>
</dbReference>
<keyword evidence="8 15" id="KW-0489">Methyltransferase</keyword>
<evidence type="ECO:0000256" key="2">
    <source>
        <dbReference type="ARBA" id="ARBA00004496"/>
    </source>
</evidence>
<reference evidence="19 20" key="1">
    <citation type="submission" date="2016-10" db="EMBL/GenBank/DDBJ databases">
        <authorList>
            <person name="de Groot N.N."/>
        </authorList>
    </citation>
    <scope>NUCLEOTIDE SEQUENCE [LARGE SCALE GENOMIC DNA]</scope>
    <source>
        <strain evidence="19 20">APO</strain>
    </source>
</reference>
<dbReference type="InterPro" id="IPR023148">
    <property type="entry name" value="tRNA_m1G_MeTrfase_C_sf"/>
</dbReference>
<evidence type="ECO:0000256" key="3">
    <source>
        <dbReference type="ARBA" id="ARBA00007630"/>
    </source>
</evidence>
<dbReference type="Gene3D" id="1.10.1270.20">
    <property type="entry name" value="tRNA(m1g37)methyltransferase, domain 2"/>
    <property type="match status" value="1"/>
</dbReference>
<comment type="function">
    <text evidence="1 15 17">Specifically methylates guanosine-37 in various tRNAs.</text>
</comment>
<feature type="binding site" evidence="15 16">
    <location>
        <begin position="135"/>
        <end position="140"/>
    </location>
    <ligand>
        <name>S-adenosyl-L-methionine</name>
        <dbReference type="ChEBI" id="CHEBI:59789"/>
    </ligand>
</feature>
<dbReference type="CDD" id="cd18080">
    <property type="entry name" value="TrmD-like"/>
    <property type="match status" value="1"/>
</dbReference>
<dbReference type="PANTHER" id="PTHR46417">
    <property type="entry name" value="TRNA (GUANINE-N(1)-)-METHYLTRANSFERASE"/>
    <property type="match status" value="1"/>
</dbReference>
<dbReference type="InterPro" id="IPR029028">
    <property type="entry name" value="Alpha/beta_knot_MTases"/>
</dbReference>
<comment type="subunit">
    <text evidence="4 15 17">Homodimer.</text>
</comment>
<evidence type="ECO:0000259" key="18">
    <source>
        <dbReference type="Pfam" id="PF01746"/>
    </source>
</evidence>
<proteinExistence type="inferred from homology"/>
<organism evidence="19 20">
    <name type="scientific">Tindallia californiensis</name>
    <dbReference type="NCBI Taxonomy" id="159292"/>
    <lineage>
        <taxon>Bacteria</taxon>
        <taxon>Bacillati</taxon>
        <taxon>Bacillota</taxon>
        <taxon>Clostridia</taxon>
        <taxon>Peptostreptococcales</taxon>
        <taxon>Tindalliaceae</taxon>
        <taxon>Tindallia</taxon>
    </lineage>
</organism>
<dbReference type="EMBL" id="FNPV01000005">
    <property type="protein sequence ID" value="SDY92004.1"/>
    <property type="molecule type" value="Genomic_DNA"/>
</dbReference>
<dbReference type="OrthoDB" id="9807416at2"/>